<name>E9DE54_COCPS</name>
<gene>
    <name evidence="2" type="ORF">CPSG_07845</name>
</gene>
<dbReference type="OMA" id="GWVLISC"/>
<dbReference type="Proteomes" id="UP000002497">
    <property type="component" value="Unassembled WGS sequence"/>
</dbReference>
<feature type="region of interest" description="Disordered" evidence="1">
    <location>
        <begin position="90"/>
        <end position="109"/>
    </location>
</feature>
<evidence type="ECO:0000313" key="3">
    <source>
        <dbReference type="Proteomes" id="UP000002497"/>
    </source>
</evidence>
<reference evidence="3" key="2">
    <citation type="submission" date="2010-03" db="EMBL/GenBank/DDBJ databases">
        <title>The genome sequence of Coccidioides posadasii strain Silveira.</title>
        <authorList>
            <consortium name="The Broad Institute Genome Sequencing Center for Infectious Disease"/>
            <person name="Neafsey D."/>
            <person name="Orbach M."/>
            <person name="Henn M.R."/>
            <person name="Cole G.T."/>
            <person name="Galgiani J."/>
            <person name="Gardner M.J."/>
            <person name="Kirkland T.N."/>
            <person name="Taylor J.W."/>
            <person name="Young S.K."/>
            <person name="Zeng Q."/>
            <person name="Koehrsen M."/>
            <person name="Alvarado L."/>
            <person name="Berlin A."/>
            <person name="Borenstein D."/>
            <person name="Chapman S.B."/>
            <person name="Chen Z."/>
            <person name="Engels R."/>
            <person name="Freedman E."/>
            <person name="Gellesch M."/>
            <person name="Goldberg J."/>
            <person name="Griggs A."/>
            <person name="Gujja S."/>
            <person name="Heilman E."/>
            <person name="Heiman D."/>
            <person name="Howarth C."/>
            <person name="Jen D."/>
            <person name="Larson L."/>
            <person name="Mehta T."/>
            <person name="Neiman D."/>
            <person name="Park D."/>
            <person name="Pearson M."/>
            <person name="Richards J."/>
            <person name="Roberts A."/>
            <person name="Saif S."/>
            <person name="Shea T."/>
            <person name="Shenoy N."/>
            <person name="Sisk P."/>
            <person name="Stolte C."/>
            <person name="Sykes S."/>
            <person name="Walk T."/>
            <person name="White J."/>
            <person name="Yandava C."/>
            <person name="Haas B."/>
            <person name="Nusbaum C."/>
            <person name="Birren B."/>
        </authorList>
    </citation>
    <scope>NUCLEOTIDE SEQUENCE [LARGE SCALE GENOMIC DNA]</scope>
    <source>
        <strain evidence="3">RMSCC 757 / Silveira</strain>
    </source>
</reference>
<organism evidence="3">
    <name type="scientific">Coccidioides posadasii (strain RMSCC 757 / Silveira)</name>
    <name type="common">Valley fever fungus</name>
    <dbReference type="NCBI Taxonomy" id="443226"/>
    <lineage>
        <taxon>Eukaryota</taxon>
        <taxon>Fungi</taxon>
        <taxon>Dikarya</taxon>
        <taxon>Ascomycota</taxon>
        <taxon>Pezizomycotina</taxon>
        <taxon>Eurotiomycetes</taxon>
        <taxon>Eurotiomycetidae</taxon>
        <taxon>Onygenales</taxon>
        <taxon>Onygenaceae</taxon>
        <taxon>Coccidioides</taxon>
    </lineage>
</organism>
<dbReference type="EMBL" id="GL636501">
    <property type="protein sequence ID" value="EFW15408.1"/>
    <property type="molecule type" value="Genomic_DNA"/>
</dbReference>
<evidence type="ECO:0000256" key="1">
    <source>
        <dbReference type="SAM" id="MobiDB-lite"/>
    </source>
</evidence>
<reference evidence="3" key="1">
    <citation type="journal article" date="2010" name="Genome Res.">
        <title>Population genomic sequencing of Coccidioides fungi reveals recent hybridization and transposon control.</title>
        <authorList>
            <person name="Neafsey D.E."/>
            <person name="Barker B.M."/>
            <person name="Sharpton T.J."/>
            <person name="Stajich J.E."/>
            <person name="Park D.J."/>
            <person name="Whiston E."/>
            <person name="Hung C.-Y."/>
            <person name="McMahan C."/>
            <person name="White J."/>
            <person name="Sykes S."/>
            <person name="Heiman D."/>
            <person name="Young S."/>
            <person name="Zeng Q."/>
            <person name="Abouelleil A."/>
            <person name="Aftuck L."/>
            <person name="Bessette D."/>
            <person name="Brown A."/>
            <person name="FitzGerald M."/>
            <person name="Lui A."/>
            <person name="Macdonald J.P."/>
            <person name="Priest M."/>
            <person name="Orbach M.J."/>
            <person name="Galgiani J.N."/>
            <person name="Kirkland T.N."/>
            <person name="Cole G.T."/>
            <person name="Birren B.W."/>
            <person name="Henn M.R."/>
            <person name="Taylor J.W."/>
            <person name="Rounsley S.D."/>
        </authorList>
    </citation>
    <scope>NUCLEOTIDE SEQUENCE [LARGE SCALE GENOMIC DNA]</scope>
    <source>
        <strain evidence="3">RMSCC 757 / Silveira</strain>
    </source>
</reference>
<sequence length="109" mass="12039">MNFSQSLLLSLRPFIQRLDFIPTCQDAKLGTGSGMCTLPQSRAGIGNPTSVHGGITTYIEHWRRLDERVTVRLGQSYKKIAVARGTAGMTTERPFTMPRGRDSLPVEMG</sequence>
<feature type="compositionally biased region" description="Basic and acidic residues" evidence="1">
    <location>
        <begin position="99"/>
        <end position="109"/>
    </location>
</feature>
<dbReference type="HOGENOM" id="CLU_2183701_0_0_1"/>
<protein>
    <submittedName>
        <fullName evidence="2">Uncharacterized protein</fullName>
    </submittedName>
</protein>
<dbReference type="AlphaFoldDB" id="E9DE54"/>
<proteinExistence type="predicted"/>
<accession>E9DE54</accession>
<keyword evidence="3" id="KW-1185">Reference proteome</keyword>
<evidence type="ECO:0000313" key="2">
    <source>
        <dbReference type="EMBL" id="EFW15408.1"/>
    </source>
</evidence>
<dbReference type="VEuPathDB" id="FungiDB:CPSG_07845"/>